<dbReference type="SMART" id="SM00864">
    <property type="entry name" value="Tubulin"/>
    <property type="match status" value="1"/>
</dbReference>
<dbReference type="Gene3D" id="3.30.1330.20">
    <property type="entry name" value="Tubulin/FtsZ, C-terminal domain"/>
    <property type="match status" value="1"/>
</dbReference>
<dbReference type="GO" id="GO:0003924">
    <property type="term" value="F:GTPase activity"/>
    <property type="evidence" value="ECO:0007669"/>
    <property type="project" value="UniProtKB-UniRule"/>
</dbReference>
<evidence type="ECO:0000313" key="9">
    <source>
        <dbReference type="EMBL" id="MVQ29511.1"/>
    </source>
</evidence>
<evidence type="ECO:0000256" key="2">
    <source>
        <dbReference type="ARBA" id="ARBA00022741"/>
    </source>
</evidence>
<keyword evidence="2 4" id="KW-0547">Nucleotide-binding</keyword>
<dbReference type="GO" id="GO:0043093">
    <property type="term" value="P:FtsZ-dependent cytokinesis"/>
    <property type="evidence" value="ECO:0007669"/>
    <property type="project" value="UniProtKB-UniRule"/>
</dbReference>
<reference evidence="9 10" key="1">
    <citation type="submission" date="2019-12" db="EMBL/GenBank/DDBJ databases">
        <authorList>
            <person name="Huq M.A."/>
        </authorList>
    </citation>
    <scope>NUCLEOTIDE SEQUENCE [LARGE SCALE GENOMIC DNA]</scope>
    <source>
        <strain evidence="9 10">MAH-25</strain>
    </source>
</reference>
<dbReference type="Proteomes" id="UP000469385">
    <property type="component" value="Unassembled WGS sequence"/>
</dbReference>
<evidence type="ECO:0000256" key="1">
    <source>
        <dbReference type="ARBA" id="ARBA00009690"/>
    </source>
</evidence>
<evidence type="ECO:0000259" key="8">
    <source>
        <dbReference type="SMART" id="SM00865"/>
    </source>
</evidence>
<dbReference type="InterPro" id="IPR036525">
    <property type="entry name" value="Tubulin/FtsZ_GTPase_sf"/>
</dbReference>
<dbReference type="HAMAP" id="MF_00909">
    <property type="entry name" value="FtsZ"/>
    <property type="match status" value="1"/>
</dbReference>
<keyword evidence="4" id="KW-0963">Cytoplasm</keyword>
<evidence type="ECO:0000259" key="7">
    <source>
        <dbReference type="SMART" id="SM00864"/>
    </source>
</evidence>
<dbReference type="PANTHER" id="PTHR30314:SF3">
    <property type="entry name" value="MITOCHONDRIAL DIVISION PROTEIN FSZA"/>
    <property type="match status" value="1"/>
</dbReference>
<protein>
    <recommendedName>
        <fullName evidence="4 5">Cell division protein FtsZ</fullName>
    </recommendedName>
</protein>
<dbReference type="Gene3D" id="3.40.50.1440">
    <property type="entry name" value="Tubulin/FtsZ, GTPase domain"/>
    <property type="match status" value="1"/>
</dbReference>
<comment type="subcellular location">
    <subcellularLocation>
        <location evidence="4">Cytoplasm</location>
    </subcellularLocation>
    <text evidence="4">Assembles at midcell at the inner surface of the cytoplasmic membrane.</text>
</comment>
<dbReference type="EMBL" id="WSEL01000003">
    <property type="protein sequence ID" value="MVQ29511.1"/>
    <property type="molecule type" value="Genomic_DNA"/>
</dbReference>
<dbReference type="FunFam" id="3.40.50.1440:FF:000001">
    <property type="entry name" value="Cell division protein FtsZ"/>
    <property type="match status" value="1"/>
</dbReference>
<keyword evidence="4 6" id="KW-0131">Cell cycle</keyword>
<dbReference type="InterPro" id="IPR020805">
    <property type="entry name" value="Cell_div_FtsZ_CS"/>
</dbReference>
<dbReference type="GO" id="GO:0005525">
    <property type="term" value="F:GTP binding"/>
    <property type="evidence" value="ECO:0007669"/>
    <property type="project" value="UniProtKB-UniRule"/>
</dbReference>
<dbReference type="InterPro" id="IPR008280">
    <property type="entry name" value="Tub_FtsZ_C"/>
</dbReference>
<dbReference type="InterPro" id="IPR024757">
    <property type="entry name" value="FtsZ_C"/>
</dbReference>
<dbReference type="SUPFAM" id="SSF52490">
    <property type="entry name" value="Tubulin nucleotide-binding domain-like"/>
    <property type="match status" value="1"/>
</dbReference>
<comment type="subunit">
    <text evidence="4">Homodimer. Polymerizes to form a dynamic ring structure in a strictly GTP-dependent manner. Interacts directly with several other division proteins.</text>
</comment>
<organism evidence="9 10">
    <name type="scientific">Ramlibacter pinisoli</name>
    <dbReference type="NCBI Taxonomy" id="2682844"/>
    <lineage>
        <taxon>Bacteria</taxon>
        <taxon>Pseudomonadati</taxon>
        <taxon>Pseudomonadota</taxon>
        <taxon>Betaproteobacteria</taxon>
        <taxon>Burkholderiales</taxon>
        <taxon>Comamonadaceae</taxon>
        <taxon>Ramlibacter</taxon>
    </lineage>
</organism>
<keyword evidence="4 6" id="KW-0132">Cell division</keyword>
<evidence type="ECO:0000256" key="3">
    <source>
        <dbReference type="ARBA" id="ARBA00023134"/>
    </source>
</evidence>
<feature type="binding site" evidence="4">
    <location>
        <begin position="108"/>
        <end position="110"/>
    </location>
    <ligand>
        <name>GTP</name>
        <dbReference type="ChEBI" id="CHEBI:37565"/>
    </ligand>
</feature>
<evidence type="ECO:0000256" key="6">
    <source>
        <dbReference type="RuleBase" id="RU000631"/>
    </source>
</evidence>
<feature type="binding site" evidence="4">
    <location>
        <position position="187"/>
    </location>
    <ligand>
        <name>GTP</name>
        <dbReference type="ChEBI" id="CHEBI:37565"/>
    </ligand>
</feature>
<dbReference type="NCBIfam" id="TIGR00065">
    <property type="entry name" value="ftsZ"/>
    <property type="match status" value="1"/>
</dbReference>
<dbReference type="GO" id="GO:0032153">
    <property type="term" value="C:cell division site"/>
    <property type="evidence" value="ECO:0007669"/>
    <property type="project" value="UniProtKB-UniRule"/>
</dbReference>
<comment type="function">
    <text evidence="4 6">Essential cell division protein that forms a contractile ring structure (Z ring) at the future cell division site. The regulation of the ring assembly controls the timing and the location of cell division. One of the functions of the FtsZ ring is to recruit other cell division proteins to the septum to produce a new cell wall between the dividing cells. Binds GTP and shows GTPase activity.</text>
</comment>
<dbReference type="AlphaFoldDB" id="A0A6N8IRJ3"/>
<dbReference type="SUPFAM" id="SSF55307">
    <property type="entry name" value="Tubulin C-terminal domain-like"/>
    <property type="match status" value="1"/>
</dbReference>
<dbReference type="RefSeq" id="WP_157397511.1">
    <property type="nucleotide sequence ID" value="NZ_WSEL01000003.1"/>
</dbReference>
<name>A0A6N8IRJ3_9BURK</name>
<feature type="binding site" evidence="4">
    <location>
        <begin position="24"/>
        <end position="28"/>
    </location>
    <ligand>
        <name>GTP</name>
        <dbReference type="ChEBI" id="CHEBI:37565"/>
    </ligand>
</feature>
<dbReference type="InterPro" id="IPR018316">
    <property type="entry name" value="Tubulin/FtsZ_2-layer-sand-dom"/>
</dbReference>
<dbReference type="GO" id="GO:0005737">
    <property type="term" value="C:cytoplasm"/>
    <property type="evidence" value="ECO:0007669"/>
    <property type="project" value="UniProtKB-SubCell"/>
</dbReference>
<proteinExistence type="inferred from homology"/>
<comment type="similarity">
    <text evidence="1 4 6">Belongs to the FtsZ family.</text>
</comment>
<feature type="domain" description="Tubulin/FtsZ 2-layer sandwich" evidence="8">
    <location>
        <begin position="207"/>
        <end position="326"/>
    </location>
</feature>
<dbReference type="InterPro" id="IPR003008">
    <property type="entry name" value="Tubulin_FtsZ_GTPase"/>
</dbReference>
<evidence type="ECO:0000313" key="10">
    <source>
        <dbReference type="Proteomes" id="UP000469385"/>
    </source>
</evidence>
<dbReference type="GO" id="GO:0000917">
    <property type="term" value="P:division septum assembly"/>
    <property type="evidence" value="ECO:0007669"/>
    <property type="project" value="UniProtKB-KW"/>
</dbReference>
<dbReference type="PRINTS" id="PR00423">
    <property type="entry name" value="CELLDVISFTSZ"/>
</dbReference>
<sequence>MSIEMIEVEEFHLGTQIKVIGVGGGGGNAVEHMIDRAVQGVEFITANTDAQALSRSCSHKTIQLGNSGLGAGSKPEKGREAAEAAAENIREAIDGAHMLFITAGMGGGTGTGAAPVIARIAKEMGILTVGVVTKPFDWEGGRRMTNADNGLAELEANVDSLIVVLNEKLLEVLGDDITQDEAFAHANDVLKNAVGGIAEIINVPGHVNVDFEDVRTVMGEPGKAMMGTAVASGPDRARIAAEQAVACPLLEGIDLSGAKGVLVLITAAKGSLKLSESKLAMNTIRAYASQDAHVIYGTAYDDNLGDDVRVTVVATGLSRQGQRRTAPPLQVLRTGTDNVPFHVPTISTVVSGPGAIVTQEMGRPSHQPDYGNMAVPSVWRTNRTQAAAKVDALSSGGMDDFEIPAFLRKQAD</sequence>
<comment type="caution">
    <text evidence="9">The sequence shown here is derived from an EMBL/GenBank/DDBJ whole genome shotgun (WGS) entry which is preliminary data.</text>
</comment>
<dbReference type="PANTHER" id="PTHR30314">
    <property type="entry name" value="CELL DIVISION PROTEIN FTSZ-RELATED"/>
    <property type="match status" value="1"/>
</dbReference>
<evidence type="ECO:0000256" key="5">
    <source>
        <dbReference type="NCBIfam" id="TIGR00065"/>
    </source>
</evidence>
<dbReference type="Pfam" id="PF12327">
    <property type="entry name" value="FtsZ_C"/>
    <property type="match status" value="1"/>
</dbReference>
<dbReference type="Pfam" id="PF00091">
    <property type="entry name" value="Tubulin"/>
    <property type="match status" value="1"/>
</dbReference>
<dbReference type="InterPro" id="IPR045061">
    <property type="entry name" value="FtsZ/CetZ"/>
</dbReference>
<dbReference type="SMART" id="SM00865">
    <property type="entry name" value="Tubulin_C"/>
    <property type="match status" value="1"/>
</dbReference>
<accession>A0A6N8IRJ3</accession>
<feature type="domain" description="Tubulin/FtsZ GTPase" evidence="7">
    <location>
        <begin position="16"/>
        <end position="205"/>
    </location>
</feature>
<dbReference type="InterPro" id="IPR000158">
    <property type="entry name" value="Cell_div_FtsZ"/>
</dbReference>
<dbReference type="GO" id="GO:0051258">
    <property type="term" value="P:protein polymerization"/>
    <property type="evidence" value="ECO:0007669"/>
    <property type="project" value="UniProtKB-UniRule"/>
</dbReference>
<dbReference type="PROSITE" id="PS01135">
    <property type="entry name" value="FTSZ_2"/>
    <property type="match status" value="1"/>
</dbReference>
<keyword evidence="10" id="KW-1185">Reference proteome</keyword>
<gene>
    <name evidence="4 9" type="primary">ftsZ</name>
    <name evidence="9" type="ORF">GON04_08630</name>
</gene>
<dbReference type="InterPro" id="IPR037103">
    <property type="entry name" value="Tubulin/FtsZ-like_C"/>
</dbReference>
<feature type="binding site" evidence="4">
    <location>
        <position position="143"/>
    </location>
    <ligand>
        <name>GTP</name>
        <dbReference type="ChEBI" id="CHEBI:37565"/>
    </ligand>
</feature>
<evidence type="ECO:0000256" key="4">
    <source>
        <dbReference type="HAMAP-Rule" id="MF_00909"/>
    </source>
</evidence>
<keyword evidence="4 6" id="KW-0717">Septation</keyword>
<dbReference type="CDD" id="cd02201">
    <property type="entry name" value="FtsZ_type1"/>
    <property type="match status" value="1"/>
</dbReference>
<feature type="binding site" evidence="4">
    <location>
        <position position="139"/>
    </location>
    <ligand>
        <name>GTP</name>
        <dbReference type="ChEBI" id="CHEBI:37565"/>
    </ligand>
</feature>
<keyword evidence="3 4" id="KW-0342">GTP-binding</keyword>